<name>A0ABX1KB97_9MICO</name>
<feature type="transmembrane region" description="Helical" evidence="2">
    <location>
        <begin position="956"/>
        <end position="979"/>
    </location>
</feature>
<dbReference type="InterPro" id="IPR032109">
    <property type="entry name" value="Big_3_5"/>
</dbReference>
<evidence type="ECO:0000259" key="4">
    <source>
        <dbReference type="Pfam" id="PF16640"/>
    </source>
</evidence>
<dbReference type="Gene3D" id="2.60.40.10">
    <property type="entry name" value="Immunoglobulins"/>
    <property type="match status" value="2"/>
</dbReference>
<sequence length="992" mass="95383">MGARRGKRGWGRYAGVLGAMVLALGLAGPPAAASAAPLPGDQITITPFYCDPSKPTQPYTVPAGVTSVYIEVVGGQGQTPNPAHTGLGGLGGQVTGGLNVTPGQELQVQVGCQGTSIGGASAYAPGGARGTGWSNLNDFFTIYSFGYDGGGGGGASAILDAAGNPLAVAGGGGGAAGDAPNCLESSTLHDGGGAFFYYCGPGLALKSGGDGGDGGGDNTEGGAGENNTAGTTADGSECGGPNAGGKGADFHTTGGGGAGGGGGGGYGGGCGGAAGQEAQIDPGHEEIAPGSAGAGGGGGASYAASAVNNPQISVADDSGDGYALILTSADGVRTSHFDFTGQAQTFCVPDGVDEIFVDALGGGGGGGGSDFPDRTGIGGAGGGVQAVVPVVERTQLEIRVGQYGHASGGWGDGHGGHRGTSDSEGDGAGGGGSTAVKQSSTACGVTTGLENLQYLVVGGGGGGGGGHAVSADGGDGGDAGSPGADGSVGGDPDGGASGCGGQHPGDGCENSVNGGHATSATDGGGGGGGGGGYHGGGKGHGAQDGRLGGGGGGGGGASYVTPHSPDPVHYYTGPRGDHSNRDRLNEGKVDLIVPVPTSRSAVNIVSGNNQSATTGSPFAEPLVVEYVDAIHGPTSMIAIELTIAQVDGRLPATFVGGSGDGSTFRANTDADGRMQVQLTAAPGAPLGKFTVEARVADDAAHLIKTAEFSLFSVPWPTTLALTSDAVAVDGSGVAAVGEQITYTATVTSAALDEPIDSGAIQFSVDGANLGYPVPLAANGVASSIPSPAGAAGQHHVLATYTDAPTGHQASTFTNYALTVVPPATSETSLTSSAPDGLYGDETVTFPVSVTAIGDAPFDPTGTVQLFRGTDPLGDPIPLSGSVGTSQSFPASAFDLGDNEITAVYSGNDRVDGSTSGVYTLLVVDLDDRPPPTDPSDGGGADPRPGAGPSGSGQGGLAATGLASVPFLLGLGLIILGVAFTRTRRHNLHRPRA</sequence>
<gene>
    <name evidence="5" type="ORF">HF576_10225</name>
</gene>
<feature type="region of interest" description="Disordered" evidence="1">
    <location>
        <begin position="210"/>
        <end position="251"/>
    </location>
</feature>
<feature type="compositionally biased region" description="Gly residues" evidence="1">
    <location>
        <begin position="486"/>
        <end position="504"/>
    </location>
</feature>
<evidence type="ECO:0000256" key="1">
    <source>
        <dbReference type="SAM" id="MobiDB-lite"/>
    </source>
</evidence>
<feature type="signal peptide" evidence="3">
    <location>
        <begin position="1"/>
        <end position="35"/>
    </location>
</feature>
<evidence type="ECO:0000313" key="5">
    <source>
        <dbReference type="EMBL" id="NLP84229.1"/>
    </source>
</evidence>
<keyword evidence="2" id="KW-0472">Membrane</keyword>
<evidence type="ECO:0000256" key="2">
    <source>
        <dbReference type="SAM" id="Phobius"/>
    </source>
</evidence>
<keyword evidence="2" id="KW-0812">Transmembrane</keyword>
<protein>
    <submittedName>
        <fullName evidence="5">Ig-like domain repeat protein</fullName>
    </submittedName>
</protein>
<feature type="region of interest" description="Disordered" evidence="1">
    <location>
        <begin position="466"/>
        <end position="583"/>
    </location>
</feature>
<feature type="domain" description="Bacterial Ig-like" evidence="4">
    <location>
        <begin position="733"/>
        <end position="819"/>
    </location>
</feature>
<evidence type="ECO:0000313" key="6">
    <source>
        <dbReference type="Proteomes" id="UP001429745"/>
    </source>
</evidence>
<dbReference type="InterPro" id="IPR001174">
    <property type="entry name" value="HddA/FKP"/>
</dbReference>
<feature type="compositionally biased region" description="Gly residues" evidence="1">
    <location>
        <begin position="522"/>
        <end position="557"/>
    </location>
</feature>
<feature type="chain" id="PRO_5047386509" evidence="3">
    <location>
        <begin position="36"/>
        <end position="992"/>
    </location>
</feature>
<comment type="caution">
    <text evidence="5">The sequence shown here is derived from an EMBL/GenBank/DDBJ whole genome shotgun (WGS) entry which is preliminary data.</text>
</comment>
<feature type="compositionally biased region" description="Low complexity" evidence="1">
    <location>
        <begin position="225"/>
        <end position="235"/>
    </location>
</feature>
<feature type="domain" description="Bacterial Ig-like" evidence="4">
    <location>
        <begin position="830"/>
        <end position="922"/>
    </location>
</feature>
<keyword evidence="2" id="KW-1133">Transmembrane helix</keyword>
<dbReference type="Proteomes" id="UP001429745">
    <property type="component" value="Unassembled WGS sequence"/>
</dbReference>
<feature type="compositionally biased region" description="Gly residues" evidence="1">
    <location>
        <begin position="237"/>
        <end position="251"/>
    </location>
</feature>
<dbReference type="PRINTS" id="PR00960">
    <property type="entry name" value="LMBPPROTEIN"/>
</dbReference>
<proteinExistence type="predicted"/>
<dbReference type="EMBL" id="JABACI010000002">
    <property type="protein sequence ID" value="NLP84229.1"/>
    <property type="molecule type" value="Genomic_DNA"/>
</dbReference>
<reference evidence="5 6" key="1">
    <citation type="submission" date="2020-04" db="EMBL/GenBank/DDBJ databases">
        <title>CFH 90308 Microbacterium sp.</title>
        <authorList>
            <person name="Nie G."/>
            <person name="Ming H."/>
            <person name="Xia T."/>
        </authorList>
    </citation>
    <scope>NUCLEOTIDE SEQUENCE [LARGE SCALE GENOMIC DNA]</scope>
    <source>
        <strain evidence="5 6">CFH 90308</strain>
    </source>
</reference>
<feature type="region of interest" description="Disordered" evidence="1">
    <location>
        <begin position="406"/>
        <end position="438"/>
    </location>
</feature>
<keyword evidence="3" id="KW-0732">Signal</keyword>
<feature type="compositionally biased region" description="Gly residues" evidence="1">
    <location>
        <begin position="466"/>
        <end position="480"/>
    </location>
</feature>
<evidence type="ECO:0000256" key="3">
    <source>
        <dbReference type="SAM" id="SignalP"/>
    </source>
</evidence>
<dbReference type="InterPro" id="IPR013783">
    <property type="entry name" value="Ig-like_fold"/>
</dbReference>
<feature type="compositionally biased region" description="Gly residues" evidence="1">
    <location>
        <begin position="210"/>
        <end position="224"/>
    </location>
</feature>
<dbReference type="RefSeq" id="WP_168912682.1">
    <property type="nucleotide sequence ID" value="NZ_JABACI010000002.1"/>
</dbReference>
<feature type="region of interest" description="Disordered" evidence="1">
    <location>
        <begin position="924"/>
        <end position="954"/>
    </location>
</feature>
<dbReference type="Pfam" id="PF16640">
    <property type="entry name" value="Big_3_5"/>
    <property type="match status" value="2"/>
</dbReference>
<organism evidence="5 6">
    <name type="scientific">Microbacterium salsuginis</name>
    <dbReference type="NCBI Taxonomy" id="2722803"/>
    <lineage>
        <taxon>Bacteria</taxon>
        <taxon>Bacillati</taxon>
        <taxon>Actinomycetota</taxon>
        <taxon>Actinomycetes</taxon>
        <taxon>Micrococcales</taxon>
        <taxon>Microbacteriaceae</taxon>
        <taxon>Microbacterium</taxon>
    </lineage>
</organism>
<accession>A0ABX1KB97</accession>
<keyword evidence="6" id="KW-1185">Reference proteome</keyword>